<sequence length="173" mass="18400">MADPNLPAPARSASPLSPAARPFSPAGSPVGRYLESCWRPTTRRWSPFAAAERFLGFPRGGLAGAVVPAPDGDNDLPDLAEADLVASRQVEAESRTTTTGGRGRAPRHDVQGGLTRMFGDRPGRRVAVSAPVEVPTWPSRFTVPDPALLFEMEMQELEMGGLLLVLVSDPSAI</sequence>
<accession>A0A4U6UM04</accession>
<feature type="compositionally biased region" description="Low complexity" evidence="1">
    <location>
        <begin position="8"/>
        <end position="26"/>
    </location>
</feature>
<evidence type="ECO:0000313" key="2">
    <source>
        <dbReference type="EMBL" id="TKW16582.1"/>
    </source>
</evidence>
<organism evidence="2 3">
    <name type="scientific">Setaria viridis</name>
    <name type="common">Green bristlegrass</name>
    <name type="synonym">Setaria italica subsp. viridis</name>
    <dbReference type="NCBI Taxonomy" id="4556"/>
    <lineage>
        <taxon>Eukaryota</taxon>
        <taxon>Viridiplantae</taxon>
        <taxon>Streptophyta</taxon>
        <taxon>Embryophyta</taxon>
        <taxon>Tracheophyta</taxon>
        <taxon>Spermatophyta</taxon>
        <taxon>Magnoliopsida</taxon>
        <taxon>Liliopsida</taxon>
        <taxon>Poales</taxon>
        <taxon>Poaceae</taxon>
        <taxon>PACMAD clade</taxon>
        <taxon>Panicoideae</taxon>
        <taxon>Panicodae</taxon>
        <taxon>Paniceae</taxon>
        <taxon>Cenchrinae</taxon>
        <taxon>Setaria</taxon>
    </lineage>
</organism>
<dbReference type="OMA" id="PTWPSRF"/>
<evidence type="ECO:0000256" key="1">
    <source>
        <dbReference type="SAM" id="MobiDB-lite"/>
    </source>
</evidence>
<feature type="region of interest" description="Disordered" evidence="1">
    <location>
        <begin position="1"/>
        <end position="33"/>
    </location>
</feature>
<dbReference type="Gramene" id="TKW16582">
    <property type="protein sequence ID" value="TKW16582"/>
    <property type="gene ID" value="SEVIR_5G308800v2"/>
</dbReference>
<dbReference type="EMBL" id="CM016556">
    <property type="protein sequence ID" value="TKW16582.1"/>
    <property type="molecule type" value="Genomic_DNA"/>
</dbReference>
<feature type="region of interest" description="Disordered" evidence="1">
    <location>
        <begin position="89"/>
        <end position="113"/>
    </location>
</feature>
<gene>
    <name evidence="2" type="ORF">SEVIR_5G308800v2</name>
</gene>
<keyword evidence="3" id="KW-1185">Reference proteome</keyword>
<dbReference type="AlphaFoldDB" id="A0A4U6UM04"/>
<evidence type="ECO:0000313" key="3">
    <source>
        <dbReference type="Proteomes" id="UP000298652"/>
    </source>
</evidence>
<reference evidence="2" key="1">
    <citation type="submission" date="2019-03" db="EMBL/GenBank/DDBJ databases">
        <title>WGS assembly of Setaria viridis.</title>
        <authorList>
            <person name="Huang P."/>
            <person name="Jenkins J."/>
            <person name="Grimwood J."/>
            <person name="Barry K."/>
            <person name="Healey A."/>
            <person name="Mamidi S."/>
            <person name="Sreedasyam A."/>
            <person name="Shu S."/>
            <person name="Feldman M."/>
            <person name="Wu J."/>
            <person name="Yu Y."/>
            <person name="Chen C."/>
            <person name="Johnson J."/>
            <person name="Rokhsar D."/>
            <person name="Baxter I."/>
            <person name="Schmutz J."/>
            <person name="Brutnell T."/>
            <person name="Kellogg E."/>
        </authorList>
    </citation>
    <scope>NUCLEOTIDE SEQUENCE [LARGE SCALE GENOMIC DNA]</scope>
</reference>
<protein>
    <submittedName>
        <fullName evidence="2">Uncharacterized protein</fullName>
    </submittedName>
</protein>
<name>A0A4U6UM04_SETVI</name>
<proteinExistence type="predicted"/>
<dbReference type="Proteomes" id="UP000298652">
    <property type="component" value="Chromosome 5"/>
</dbReference>